<evidence type="ECO:0000313" key="3">
    <source>
        <dbReference type="EMBL" id="SLN49520.1"/>
    </source>
</evidence>
<evidence type="ECO:0000259" key="2">
    <source>
        <dbReference type="Pfam" id="PF01636"/>
    </source>
</evidence>
<keyword evidence="3" id="KW-0723">Serine/threonine-protein kinase</keyword>
<dbReference type="Gene3D" id="3.30.200.70">
    <property type="match status" value="1"/>
</dbReference>
<dbReference type="InterPro" id="IPR002575">
    <property type="entry name" value="Aminoglycoside_PTrfase"/>
</dbReference>
<dbReference type="GO" id="GO:0004413">
    <property type="term" value="F:homoserine kinase activity"/>
    <property type="evidence" value="ECO:0007669"/>
    <property type="project" value="TreeGrafter"/>
</dbReference>
<dbReference type="PANTHER" id="PTHR21064:SF6">
    <property type="entry name" value="AMINOGLYCOSIDE PHOSPHOTRANSFERASE DOMAIN-CONTAINING PROTEIN"/>
    <property type="match status" value="1"/>
</dbReference>
<name>A0A1Y5SVV6_9RHOB</name>
<protein>
    <submittedName>
        <fullName evidence="3">Serine/threonine protein kinase</fullName>
    </submittedName>
</protein>
<evidence type="ECO:0000256" key="1">
    <source>
        <dbReference type="ARBA" id="ARBA00038240"/>
    </source>
</evidence>
<dbReference type="AlphaFoldDB" id="A0A1Y5SVV6"/>
<evidence type="ECO:0000313" key="4">
    <source>
        <dbReference type="Proteomes" id="UP000193827"/>
    </source>
</evidence>
<proteinExistence type="inferred from homology"/>
<comment type="similarity">
    <text evidence="1">Belongs to the pseudomonas-type ThrB family.</text>
</comment>
<organism evidence="3 4">
    <name type="scientific">Roseovarius litorisediminis</name>
    <dbReference type="NCBI Taxonomy" id="1312363"/>
    <lineage>
        <taxon>Bacteria</taxon>
        <taxon>Pseudomonadati</taxon>
        <taxon>Pseudomonadota</taxon>
        <taxon>Alphaproteobacteria</taxon>
        <taxon>Rhodobacterales</taxon>
        <taxon>Roseobacteraceae</taxon>
        <taxon>Roseovarius</taxon>
    </lineage>
</organism>
<gene>
    <name evidence="3" type="ORF">PEL8287_02584</name>
</gene>
<dbReference type="InterPro" id="IPR011009">
    <property type="entry name" value="Kinase-like_dom_sf"/>
</dbReference>
<dbReference type="Pfam" id="PF01636">
    <property type="entry name" value="APH"/>
    <property type="match status" value="1"/>
</dbReference>
<dbReference type="Gene3D" id="1.20.1270.170">
    <property type="match status" value="1"/>
</dbReference>
<dbReference type="GO" id="GO:0004674">
    <property type="term" value="F:protein serine/threonine kinase activity"/>
    <property type="evidence" value="ECO:0007669"/>
    <property type="project" value="UniProtKB-KW"/>
</dbReference>
<dbReference type="Proteomes" id="UP000193827">
    <property type="component" value="Unassembled WGS sequence"/>
</dbReference>
<keyword evidence="4" id="KW-1185">Reference proteome</keyword>
<dbReference type="EMBL" id="FWFL01000006">
    <property type="protein sequence ID" value="SLN49520.1"/>
    <property type="molecule type" value="Genomic_DNA"/>
</dbReference>
<dbReference type="SUPFAM" id="SSF56112">
    <property type="entry name" value="Protein kinase-like (PK-like)"/>
    <property type="match status" value="1"/>
</dbReference>
<keyword evidence="3" id="KW-0808">Transferase</keyword>
<reference evidence="3 4" key="1">
    <citation type="submission" date="2017-03" db="EMBL/GenBank/DDBJ databases">
        <authorList>
            <person name="Afonso C.L."/>
            <person name="Miller P.J."/>
            <person name="Scott M.A."/>
            <person name="Spackman E."/>
            <person name="Goraichik I."/>
            <person name="Dimitrov K.M."/>
            <person name="Suarez D.L."/>
            <person name="Swayne D.E."/>
        </authorList>
    </citation>
    <scope>NUCLEOTIDE SEQUENCE [LARGE SCALE GENOMIC DNA]</scope>
    <source>
        <strain evidence="3 4">CECT 8287</strain>
    </source>
</reference>
<dbReference type="PANTHER" id="PTHR21064">
    <property type="entry name" value="AMINOGLYCOSIDE PHOSPHOTRANSFERASE DOMAIN-CONTAINING PROTEIN-RELATED"/>
    <property type="match status" value="1"/>
</dbReference>
<dbReference type="Gene3D" id="1.10.510.10">
    <property type="entry name" value="Transferase(Phosphotransferase) domain 1"/>
    <property type="match status" value="1"/>
</dbReference>
<dbReference type="InterPro" id="IPR050249">
    <property type="entry name" value="Pseudomonas-type_ThrB"/>
</dbReference>
<dbReference type="RefSeq" id="WP_217807680.1">
    <property type="nucleotide sequence ID" value="NZ_FWFL01000006.1"/>
</dbReference>
<dbReference type="GO" id="GO:0009088">
    <property type="term" value="P:threonine biosynthetic process"/>
    <property type="evidence" value="ECO:0007669"/>
    <property type="project" value="TreeGrafter"/>
</dbReference>
<sequence>MSGHDMPLEELLKHLDSLANASLNLWELPEGARARLINVSENATYLVEASGGYKSILRVHRENYHSRRAIECELEWIAALAKADAVITPGHYLGRNGQAIQVGRSKELANPRYMVLFHFVEGSEPDETGDLVGPFEDLGEIAARTHIHSVSWQRPADFERLTWDVDAVFGDNPTWGNWRDGPKVDAGVRNVLEQVEATVKRRLADFGQSPDRYGLIHADMRLANLLIDDGSTRLIDFDDCGFGWFLYDFATGISFMEDDPRVPELKAAWVRGYRKIRPLSDAEEAEIDTFVMLRRLALLAWIGSHIEAPEPQALAPDFARVTAELGAVYLKAFS</sequence>
<feature type="domain" description="Aminoglycoside phosphotransferase" evidence="2">
    <location>
        <begin position="40"/>
        <end position="278"/>
    </location>
</feature>
<accession>A0A1Y5SVV6</accession>
<keyword evidence="3" id="KW-0418">Kinase</keyword>